<feature type="compositionally biased region" description="Acidic residues" evidence="2">
    <location>
        <begin position="169"/>
        <end position="182"/>
    </location>
</feature>
<feature type="compositionally biased region" description="Polar residues" evidence="2">
    <location>
        <begin position="102"/>
        <end position="114"/>
    </location>
</feature>
<keyword evidence="5" id="KW-1185">Reference proteome</keyword>
<evidence type="ECO:0000259" key="3">
    <source>
        <dbReference type="Pfam" id="PF11500"/>
    </source>
</evidence>
<dbReference type="InterPro" id="IPR021589">
    <property type="entry name" value="Cut12"/>
</dbReference>
<name>A0A3N2PXE9_SODAK</name>
<sequence>MLGWVLRRGLESARGQEAATTGDDTTNIDQPDTPGPVFAARALKSAIFGTPARPDEHAKIEEMVQPIAENDRDDVTRTPSRPQGILLTPGTGASRRKRVSFDHNTLNNGTSAIDKSNGHTDDPSRHPRTLSLRKDNPSTRRTRLTESLEQSRRSKHTSKEVDAPRLNASEEEWEEDEEDGLDDNCTHDVTLDLNEPHSRSGKYWKSEFEQYHQDARTEMEKLLKYKQLAKSYAKMKDAEALDVSVKLKEEQERVIQMEKQITEMAAHMASKRLTGDEGNNSHLMKDLAKQTALAVQYRNQVEELEALLNARRDDDGSDQDTKTRRRRQAASPRTHRTLLETQRELRRARAQIRENGDLRDEVKRLKAGLLAAERRATELETEKRALGEDRVRPTSQSTDMSAQLEEAKADIRRKDNELRALKEELQVHKLEASAREEETKRVLDKATAKIADLKREIKTLKSGSIGVPVALARAHSTIASELPPLRSNAENQTDRKDSNSVALQSGRGSMDLINSLGKKLNENSSRYSRIKSIENAEPMTTKANVAAEEGAAKKPLANALRDRVNLEEPRWKPFIPRSPRNRNDLGPELNEHIEISAGIPSGRTPAPLHRFAIKDTDYIGSQGDEMSHLNLRNLDADVMKAKLNKTLPPERRAAAIARIERRKAEKRRLDASHNKENIDA</sequence>
<proteinExistence type="predicted"/>
<dbReference type="STRING" id="1314773.A0A3N2PXE9"/>
<dbReference type="RefSeq" id="XP_028467019.1">
    <property type="nucleotide sequence ID" value="XM_028613149.1"/>
</dbReference>
<feature type="domain" description="Spindle pole body-associated protein cut12" evidence="3">
    <location>
        <begin position="139"/>
        <end position="276"/>
    </location>
</feature>
<organism evidence="4 5">
    <name type="scientific">Sodiomyces alkalinus (strain CBS 110278 / VKM F-3762 / F11)</name>
    <name type="common">Alkaliphilic filamentous fungus</name>
    <dbReference type="NCBI Taxonomy" id="1314773"/>
    <lineage>
        <taxon>Eukaryota</taxon>
        <taxon>Fungi</taxon>
        <taxon>Dikarya</taxon>
        <taxon>Ascomycota</taxon>
        <taxon>Pezizomycotina</taxon>
        <taxon>Sordariomycetes</taxon>
        <taxon>Hypocreomycetidae</taxon>
        <taxon>Glomerellales</taxon>
        <taxon>Plectosphaerellaceae</taxon>
        <taxon>Sodiomyces</taxon>
    </lineage>
</organism>
<dbReference type="EMBL" id="ML119054">
    <property type="protein sequence ID" value="ROT39213.1"/>
    <property type="molecule type" value="Genomic_DNA"/>
</dbReference>
<keyword evidence="1" id="KW-0175">Coiled coil</keyword>
<dbReference type="GeneID" id="39581627"/>
<feature type="region of interest" description="Disordered" evidence="2">
    <location>
        <begin position="482"/>
        <end position="508"/>
    </location>
</feature>
<evidence type="ECO:0000256" key="2">
    <source>
        <dbReference type="SAM" id="MobiDB-lite"/>
    </source>
</evidence>
<protein>
    <recommendedName>
        <fullName evidence="3">Spindle pole body-associated protein cut12 domain-containing protein</fullName>
    </recommendedName>
</protein>
<dbReference type="Pfam" id="PF11500">
    <property type="entry name" value="Cut12"/>
    <property type="match status" value="1"/>
</dbReference>
<feature type="compositionally biased region" description="Basic and acidic residues" evidence="2">
    <location>
        <begin position="132"/>
        <end position="163"/>
    </location>
</feature>
<feature type="compositionally biased region" description="Basic residues" evidence="2">
    <location>
        <begin position="323"/>
        <end position="335"/>
    </location>
</feature>
<feature type="compositionally biased region" description="Basic and acidic residues" evidence="2">
    <location>
        <begin position="116"/>
        <end position="125"/>
    </location>
</feature>
<feature type="region of interest" description="Disordered" evidence="2">
    <location>
        <begin position="1"/>
        <end position="35"/>
    </location>
</feature>
<feature type="compositionally biased region" description="Polar residues" evidence="2">
    <location>
        <begin position="18"/>
        <end position="30"/>
    </location>
</feature>
<feature type="coiled-coil region" evidence="1">
    <location>
        <begin position="355"/>
        <end position="463"/>
    </location>
</feature>
<evidence type="ECO:0000313" key="5">
    <source>
        <dbReference type="Proteomes" id="UP000272025"/>
    </source>
</evidence>
<feature type="region of interest" description="Disordered" evidence="2">
    <location>
        <begin position="67"/>
        <end position="182"/>
    </location>
</feature>
<dbReference type="OrthoDB" id="5383703at2759"/>
<dbReference type="Proteomes" id="UP000272025">
    <property type="component" value="Unassembled WGS sequence"/>
</dbReference>
<gene>
    <name evidence="4" type="ORF">SODALDRAFT_344184</name>
</gene>
<feature type="region of interest" description="Disordered" evidence="2">
    <location>
        <begin position="308"/>
        <end position="335"/>
    </location>
</feature>
<dbReference type="AlphaFoldDB" id="A0A3N2PXE9"/>
<evidence type="ECO:0000256" key="1">
    <source>
        <dbReference type="SAM" id="Coils"/>
    </source>
</evidence>
<reference evidence="4 5" key="1">
    <citation type="journal article" date="2018" name="Mol. Ecol.">
        <title>The obligate alkalophilic soda-lake fungus Sodiomyces alkalinus has shifted to a protein diet.</title>
        <authorList>
            <person name="Grum-Grzhimaylo A.A."/>
            <person name="Falkoski D.L."/>
            <person name="van den Heuvel J."/>
            <person name="Valero-Jimenez C.A."/>
            <person name="Min B."/>
            <person name="Choi I.G."/>
            <person name="Lipzen A."/>
            <person name="Daum C.G."/>
            <person name="Aanen D.K."/>
            <person name="Tsang A."/>
            <person name="Henrissat B."/>
            <person name="Bilanenko E.N."/>
            <person name="de Vries R.P."/>
            <person name="van Kan J.A.L."/>
            <person name="Grigoriev I.V."/>
            <person name="Debets A.J.M."/>
        </authorList>
    </citation>
    <scope>NUCLEOTIDE SEQUENCE [LARGE SCALE GENOMIC DNA]</scope>
    <source>
        <strain evidence="4 5">F11</strain>
    </source>
</reference>
<feature type="compositionally biased region" description="Basic and acidic residues" evidence="2">
    <location>
        <begin position="310"/>
        <end position="322"/>
    </location>
</feature>
<accession>A0A3N2PXE9</accession>
<evidence type="ECO:0000313" key="4">
    <source>
        <dbReference type="EMBL" id="ROT39213.1"/>
    </source>
</evidence>